<protein>
    <submittedName>
        <fullName evidence="3">Universal stress protein</fullName>
    </submittedName>
</protein>
<dbReference type="PANTHER" id="PTHR46268:SF15">
    <property type="entry name" value="UNIVERSAL STRESS PROTEIN HP_0031"/>
    <property type="match status" value="1"/>
</dbReference>
<name>A0A2D2DRS1_9BURK</name>
<dbReference type="InterPro" id="IPR006015">
    <property type="entry name" value="Universal_stress_UspA"/>
</dbReference>
<gene>
    <name evidence="3" type="ORF">CR152_26525</name>
</gene>
<dbReference type="AlphaFoldDB" id="A0A2D2DRS1"/>
<organism evidence="3 4">
    <name type="scientific">Massilia violaceinigra</name>
    <dbReference type="NCBI Taxonomy" id="2045208"/>
    <lineage>
        <taxon>Bacteria</taxon>
        <taxon>Pseudomonadati</taxon>
        <taxon>Pseudomonadota</taxon>
        <taxon>Betaproteobacteria</taxon>
        <taxon>Burkholderiales</taxon>
        <taxon>Oxalobacteraceae</taxon>
        <taxon>Telluria group</taxon>
        <taxon>Massilia</taxon>
    </lineage>
</organism>
<proteinExistence type="inferred from homology"/>
<dbReference type="EMBL" id="CP024608">
    <property type="protein sequence ID" value="ATQ77663.1"/>
    <property type="molecule type" value="Genomic_DNA"/>
</dbReference>
<evidence type="ECO:0000313" key="3">
    <source>
        <dbReference type="EMBL" id="ATQ77663.1"/>
    </source>
</evidence>
<reference evidence="3" key="1">
    <citation type="submission" date="2017-10" db="EMBL/GenBank/DDBJ databases">
        <title>Massilia psychrophilum sp. nov., a novel purple-pigmented bacterium isolated from Tianshan glacier, Xinjiang Municipality, China.</title>
        <authorList>
            <person name="Wang H."/>
        </authorList>
    </citation>
    <scope>NUCLEOTIDE SEQUENCE [LARGE SCALE GENOMIC DNA]</scope>
    <source>
        <strain evidence="3">B2</strain>
    </source>
</reference>
<sequence>MPYKTILVHADHSRHAEARLQAATAVAADCNAHLVGAAMSGVSRYIYQDGGTDLMQTVLATHMEELNRRANAALDHFERVAAGAAVRSFERRLVDDEPGAALALQARYADLVVMSQSDPDDPVARMTPGLPEYVMLASARPVLVVPHAGRFPVIGSEVLVAWDASTAATRALANALPLLKRARRVTVAVFNPDEAHGQQPGADIALYLARHAINAEVMAQHTSIDVGEALLSLAADVDANLIVMGCYGHARVRELLLGGVTATILKSMTAPVLMSH</sequence>
<evidence type="ECO:0000256" key="1">
    <source>
        <dbReference type="ARBA" id="ARBA00008791"/>
    </source>
</evidence>
<keyword evidence="4" id="KW-1185">Reference proteome</keyword>
<dbReference type="PANTHER" id="PTHR46268">
    <property type="entry name" value="STRESS RESPONSE PROTEIN NHAX"/>
    <property type="match status" value="1"/>
</dbReference>
<dbReference type="Proteomes" id="UP000229897">
    <property type="component" value="Chromosome"/>
</dbReference>
<evidence type="ECO:0000313" key="4">
    <source>
        <dbReference type="Proteomes" id="UP000229897"/>
    </source>
</evidence>
<dbReference type="SUPFAM" id="SSF52402">
    <property type="entry name" value="Adenine nucleotide alpha hydrolases-like"/>
    <property type="match status" value="2"/>
</dbReference>
<accession>A0A2D2DRS1</accession>
<dbReference type="Gene3D" id="3.40.50.12370">
    <property type="match status" value="1"/>
</dbReference>
<feature type="domain" description="UspA" evidence="2">
    <location>
        <begin position="3"/>
        <end position="146"/>
    </location>
</feature>
<dbReference type="CDD" id="cd00293">
    <property type="entry name" value="USP-like"/>
    <property type="match status" value="1"/>
</dbReference>
<dbReference type="Pfam" id="PF00582">
    <property type="entry name" value="Usp"/>
    <property type="match status" value="2"/>
</dbReference>
<dbReference type="InterPro" id="IPR006016">
    <property type="entry name" value="UspA"/>
</dbReference>
<feature type="domain" description="UspA" evidence="2">
    <location>
        <begin position="158"/>
        <end position="274"/>
    </location>
</feature>
<dbReference type="KEGG" id="mass:CR152_26525"/>
<dbReference type="OrthoDB" id="9804721at2"/>
<dbReference type="RefSeq" id="WP_099880046.1">
    <property type="nucleotide sequence ID" value="NZ_CP024608.1"/>
</dbReference>
<dbReference type="PRINTS" id="PR01438">
    <property type="entry name" value="UNVRSLSTRESS"/>
</dbReference>
<evidence type="ECO:0000259" key="2">
    <source>
        <dbReference type="Pfam" id="PF00582"/>
    </source>
</evidence>
<comment type="similarity">
    <text evidence="1">Belongs to the universal stress protein A family.</text>
</comment>